<dbReference type="Pfam" id="PF16074">
    <property type="entry name" value="PilW"/>
    <property type="match status" value="1"/>
</dbReference>
<accession>A0ABS0AHS6</accession>
<reference evidence="2 3" key="1">
    <citation type="submission" date="2012-09" db="EMBL/GenBank/DDBJ databases">
        <title>Genome Sequence of alkane-degrading Bacterium Alcanivorax venustensis ISO4.</title>
        <authorList>
            <person name="Lai Q."/>
            <person name="Shao Z."/>
        </authorList>
    </citation>
    <scope>NUCLEOTIDE SEQUENCE [LARGE SCALE GENOMIC DNA]</scope>
    <source>
        <strain evidence="2 3">ISO4</strain>
    </source>
</reference>
<evidence type="ECO:0000313" key="3">
    <source>
        <dbReference type="Proteomes" id="UP000644441"/>
    </source>
</evidence>
<keyword evidence="1" id="KW-0472">Membrane</keyword>
<keyword evidence="1" id="KW-1133">Transmembrane helix</keyword>
<dbReference type="Proteomes" id="UP000644441">
    <property type="component" value="Unassembled WGS sequence"/>
</dbReference>
<gene>
    <name evidence="2" type="ORF">ISO4_02286</name>
</gene>
<proteinExistence type="predicted"/>
<evidence type="ECO:0000313" key="2">
    <source>
        <dbReference type="EMBL" id="MBF5053684.1"/>
    </source>
</evidence>
<keyword evidence="3" id="KW-1185">Reference proteome</keyword>
<dbReference type="GeneID" id="99767826"/>
<sequence>MTLLSRQRRQAGIGLVEIMVALVVSSLLIGGLIQIFSSNKQAYVLQDEMSRLQENGRFAFHFLMKDLRMAGYFGCRNNVPVQNNLDSSSSDYDFSYDFAGSPLMAYNANDSGGWSPALPASIQALEPLPGNDIVLIRSADASSVSLTPPYQSGDASKASIHLEKGHGLSKGDIAVVSDCSQATVVQITGEGGGGTSAAVTNNTGNSASPGNTTSSLGHNYGQGAIISKIQSNVFYVANNVAGVPSLFRKKLTAGENAEELVAGVDQLSFRYGLDSNEDRELDSYTEAPTTSQLNRIMAVRTSMLLRGERQNIVDGEQGFVLDGDVINRDDGRLRYVMSSTATVRNRAP</sequence>
<evidence type="ECO:0000256" key="1">
    <source>
        <dbReference type="SAM" id="Phobius"/>
    </source>
</evidence>
<dbReference type="InterPro" id="IPR032092">
    <property type="entry name" value="PilW"/>
</dbReference>
<organism evidence="2 3">
    <name type="scientific">Alloalcanivorax venustensis ISO4</name>
    <dbReference type="NCBI Taxonomy" id="1177184"/>
    <lineage>
        <taxon>Bacteria</taxon>
        <taxon>Pseudomonadati</taxon>
        <taxon>Pseudomonadota</taxon>
        <taxon>Gammaproteobacteria</taxon>
        <taxon>Oceanospirillales</taxon>
        <taxon>Alcanivoracaceae</taxon>
        <taxon>Alloalcanivorax</taxon>
    </lineage>
</organism>
<protein>
    <submittedName>
        <fullName evidence="2">Type IV pilus assembly protein PilW</fullName>
    </submittedName>
</protein>
<comment type="caution">
    <text evidence="2">The sequence shown here is derived from an EMBL/GenBank/DDBJ whole genome shotgun (WGS) entry which is preliminary data.</text>
</comment>
<name>A0ABS0AHS6_9GAMM</name>
<dbReference type="Pfam" id="PF07963">
    <property type="entry name" value="N_methyl"/>
    <property type="match status" value="1"/>
</dbReference>
<dbReference type="InterPro" id="IPR012902">
    <property type="entry name" value="N_methyl_site"/>
</dbReference>
<feature type="transmembrane region" description="Helical" evidence="1">
    <location>
        <begin position="12"/>
        <end position="36"/>
    </location>
</feature>
<keyword evidence="1" id="KW-0812">Transmembrane</keyword>
<dbReference type="RefSeq" id="WP_194856324.1">
    <property type="nucleotide sequence ID" value="NZ_ARXR01000020.1"/>
</dbReference>
<dbReference type="EMBL" id="ARXR01000020">
    <property type="protein sequence ID" value="MBF5053684.1"/>
    <property type="molecule type" value="Genomic_DNA"/>
</dbReference>